<dbReference type="Pfam" id="PF01370">
    <property type="entry name" value="Epimerase"/>
    <property type="match status" value="1"/>
</dbReference>
<dbReference type="Proteomes" id="UP000316921">
    <property type="component" value="Chromosome"/>
</dbReference>
<dbReference type="GO" id="GO:0005737">
    <property type="term" value="C:cytoplasm"/>
    <property type="evidence" value="ECO:0007669"/>
    <property type="project" value="TreeGrafter"/>
</dbReference>
<organism evidence="2 3">
    <name type="scientific">Engelhardtia mirabilis</name>
    <dbReference type="NCBI Taxonomy" id="2528011"/>
    <lineage>
        <taxon>Bacteria</taxon>
        <taxon>Pseudomonadati</taxon>
        <taxon>Planctomycetota</taxon>
        <taxon>Planctomycetia</taxon>
        <taxon>Planctomycetia incertae sedis</taxon>
        <taxon>Engelhardtia</taxon>
    </lineage>
</organism>
<dbReference type="Gene3D" id="3.40.50.720">
    <property type="entry name" value="NAD(P)-binding Rossmann-like Domain"/>
    <property type="match status" value="1"/>
</dbReference>
<name>A0A518BHX1_9BACT</name>
<accession>A0A518BHX1</accession>
<dbReference type="GO" id="GO:0004029">
    <property type="term" value="F:aldehyde dehydrogenase (NAD+) activity"/>
    <property type="evidence" value="ECO:0007669"/>
    <property type="project" value="TreeGrafter"/>
</dbReference>
<keyword evidence="3" id="KW-1185">Reference proteome</keyword>
<dbReference type="InterPro" id="IPR001509">
    <property type="entry name" value="Epimerase_deHydtase"/>
</dbReference>
<dbReference type="InterPro" id="IPR036291">
    <property type="entry name" value="NAD(P)-bd_dom_sf"/>
</dbReference>
<feature type="domain" description="NAD-dependent epimerase/dehydratase" evidence="1">
    <location>
        <begin position="4"/>
        <end position="168"/>
    </location>
</feature>
<dbReference type="AlphaFoldDB" id="A0A518BHX1"/>
<proteinExistence type="predicted"/>
<dbReference type="InterPro" id="IPR051783">
    <property type="entry name" value="NAD(P)-dependent_oxidoreduct"/>
</dbReference>
<protein>
    <submittedName>
        <fullName evidence="2">NAD dependent epimerase/dehydratase family protein</fullName>
    </submittedName>
</protein>
<sequence length="288" mass="30991">MQTILIAGCGYLGTTVGALLARLGYPVRGLRRNPAGLPDSIEPVRGDLTDPGLELAPADWLVFAAAPSSRGEAGYRAIYVDGLARVLDALERAGALPSRALFVSSTAVYGQDGGEWVDEDSPTVPADYRGATLLEAEAHLRARVDTPISLRLGGLYGPGRTRLIESVLNGESDFRAEPPNYTNRIHRDDAALATVHLLEAEGPAPIYCGVDDGPAPRGEVLSWLANRLDAPRPRHVAQPVLGRGGNKRVSNARLRAAGYRFKYPTFREGYEQVIAAEGPSLWNREEAE</sequence>
<dbReference type="PANTHER" id="PTHR48079:SF6">
    <property type="entry name" value="NAD(P)-BINDING DOMAIN-CONTAINING PROTEIN-RELATED"/>
    <property type="match status" value="1"/>
</dbReference>
<gene>
    <name evidence="2" type="ORF">Pla133_16550</name>
</gene>
<evidence type="ECO:0000313" key="3">
    <source>
        <dbReference type="Proteomes" id="UP000316921"/>
    </source>
</evidence>
<dbReference type="CDD" id="cd05266">
    <property type="entry name" value="SDR_a4"/>
    <property type="match status" value="1"/>
</dbReference>
<dbReference type="SUPFAM" id="SSF51735">
    <property type="entry name" value="NAD(P)-binding Rossmann-fold domains"/>
    <property type="match status" value="1"/>
</dbReference>
<dbReference type="PANTHER" id="PTHR48079">
    <property type="entry name" value="PROTEIN YEEZ"/>
    <property type="match status" value="1"/>
</dbReference>
<dbReference type="RefSeq" id="WP_145064403.1">
    <property type="nucleotide sequence ID" value="NZ_CP036287.1"/>
</dbReference>
<evidence type="ECO:0000313" key="2">
    <source>
        <dbReference type="EMBL" id="QDU66579.1"/>
    </source>
</evidence>
<dbReference type="KEGG" id="pbap:Pla133_16550"/>
<dbReference type="EMBL" id="CP036287">
    <property type="protein sequence ID" value="QDU66579.1"/>
    <property type="molecule type" value="Genomic_DNA"/>
</dbReference>
<reference evidence="2 3" key="1">
    <citation type="submission" date="2019-02" db="EMBL/GenBank/DDBJ databases">
        <title>Deep-cultivation of Planctomycetes and their phenomic and genomic characterization uncovers novel biology.</title>
        <authorList>
            <person name="Wiegand S."/>
            <person name="Jogler M."/>
            <person name="Boedeker C."/>
            <person name="Pinto D."/>
            <person name="Vollmers J."/>
            <person name="Rivas-Marin E."/>
            <person name="Kohn T."/>
            <person name="Peeters S.H."/>
            <person name="Heuer A."/>
            <person name="Rast P."/>
            <person name="Oberbeckmann S."/>
            <person name="Bunk B."/>
            <person name="Jeske O."/>
            <person name="Meyerdierks A."/>
            <person name="Storesund J.E."/>
            <person name="Kallscheuer N."/>
            <person name="Luecker S."/>
            <person name="Lage O.M."/>
            <person name="Pohl T."/>
            <person name="Merkel B.J."/>
            <person name="Hornburger P."/>
            <person name="Mueller R.-W."/>
            <person name="Bruemmer F."/>
            <person name="Labrenz M."/>
            <person name="Spormann A.M."/>
            <person name="Op den Camp H."/>
            <person name="Overmann J."/>
            <person name="Amann R."/>
            <person name="Jetten M.S.M."/>
            <person name="Mascher T."/>
            <person name="Medema M.H."/>
            <person name="Devos D.P."/>
            <person name="Kaster A.-K."/>
            <person name="Ovreas L."/>
            <person name="Rohde M."/>
            <person name="Galperin M.Y."/>
            <person name="Jogler C."/>
        </authorList>
    </citation>
    <scope>NUCLEOTIDE SEQUENCE [LARGE SCALE GENOMIC DNA]</scope>
    <source>
        <strain evidence="2 3">Pla133</strain>
    </source>
</reference>
<evidence type="ECO:0000259" key="1">
    <source>
        <dbReference type="Pfam" id="PF01370"/>
    </source>
</evidence>